<dbReference type="HOGENOM" id="CLU_1952873_0_0_1"/>
<sequence length="129" mass="13787">MPAPPSNQVGLALSADGNEGYRVAWSNAVRRYRAIRNAKKQAETAAAAEAAAAPKAKPNFERQGSSRLQFGALVVVASASRREIEKEGTDQIEQPELFVPAKSVPVLTKRKSEEEISAGVTLKRLSLGA</sequence>
<name>A0A0D3L020_EMIH1</name>
<dbReference type="KEGG" id="ehx:EMIHUDRAFT_448770"/>
<dbReference type="Proteomes" id="UP000013827">
    <property type="component" value="Unassembled WGS sequence"/>
</dbReference>
<dbReference type="GeneID" id="17286625"/>
<organism evidence="1 2">
    <name type="scientific">Emiliania huxleyi (strain CCMP1516)</name>
    <dbReference type="NCBI Taxonomy" id="280463"/>
    <lineage>
        <taxon>Eukaryota</taxon>
        <taxon>Haptista</taxon>
        <taxon>Haptophyta</taxon>
        <taxon>Prymnesiophyceae</taxon>
        <taxon>Isochrysidales</taxon>
        <taxon>Noelaerhabdaceae</taxon>
        <taxon>Emiliania</taxon>
    </lineage>
</organism>
<dbReference type="EnsemblProtists" id="EOD41355">
    <property type="protein sequence ID" value="EOD41355"/>
    <property type="gene ID" value="EMIHUDRAFT_448770"/>
</dbReference>
<dbReference type="PaxDb" id="2903-EOD41355"/>
<proteinExistence type="predicted"/>
<reference evidence="1" key="2">
    <citation type="submission" date="2024-10" db="UniProtKB">
        <authorList>
            <consortium name="EnsemblProtists"/>
        </authorList>
    </citation>
    <scope>IDENTIFICATION</scope>
</reference>
<evidence type="ECO:0000313" key="1">
    <source>
        <dbReference type="EnsemblProtists" id="EOD41355"/>
    </source>
</evidence>
<dbReference type="AlphaFoldDB" id="A0A0D3L020"/>
<evidence type="ECO:0000313" key="2">
    <source>
        <dbReference type="Proteomes" id="UP000013827"/>
    </source>
</evidence>
<dbReference type="RefSeq" id="XP_005793784.1">
    <property type="nucleotide sequence ID" value="XM_005793727.1"/>
</dbReference>
<reference evidence="2" key="1">
    <citation type="journal article" date="2013" name="Nature">
        <title>Pan genome of the phytoplankton Emiliania underpins its global distribution.</title>
        <authorList>
            <person name="Read B.A."/>
            <person name="Kegel J."/>
            <person name="Klute M.J."/>
            <person name="Kuo A."/>
            <person name="Lefebvre S.C."/>
            <person name="Maumus F."/>
            <person name="Mayer C."/>
            <person name="Miller J."/>
            <person name="Monier A."/>
            <person name="Salamov A."/>
            <person name="Young J."/>
            <person name="Aguilar M."/>
            <person name="Claverie J.M."/>
            <person name="Frickenhaus S."/>
            <person name="Gonzalez K."/>
            <person name="Herman E.K."/>
            <person name="Lin Y.C."/>
            <person name="Napier J."/>
            <person name="Ogata H."/>
            <person name="Sarno A.F."/>
            <person name="Shmutz J."/>
            <person name="Schroeder D."/>
            <person name="de Vargas C."/>
            <person name="Verret F."/>
            <person name="von Dassow P."/>
            <person name="Valentin K."/>
            <person name="Van de Peer Y."/>
            <person name="Wheeler G."/>
            <person name="Dacks J.B."/>
            <person name="Delwiche C.F."/>
            <person name="Dyhrman S.T."/>
            <person name="Glockner G."/>
            <person name="John U."/>
            <person name="Richards T."/>
            <person name="Worden A.Z."/>
            <person name="Zhang X."/>
            <person name="Grigoriev I.V."/>
            <person name="Allen A.E."/>
            <person name="Bidle K."/>
            <person name="Borodovsky M."/>
            <person name="Bowler C."/>
            <person name="Brownlee C."/>
            <person name="Cock J.M."/>
            <person name="Elias M."/>
            <person name="Gladyshev V.N."/>
            <person name="Groth M."/>
            <person name="Guda C."/>
            <person name="Hadaegh A."/>
            <person name="Iglesias-Rodriguez M.D."/>
            <person name="Jenkins J."/>
            <person name="Jones B.M."/>
            <person name="Lawson T."/>
            <person name="Leese F."/>
            <person name="Lindquist E."/>
            <person name="Lobanov A."/>
            <person name="Lomsadze A."/>
            <person name="Malik S.B."/>
            <person name="Marsh M.E."/>
            <person name="Mackinder L."/>
            <person name="Mock T."/>
            <person name="Mueller-Roeber B."/>
            <person name="Pagarete A."/>
            <person name="Parker M."/>
            <person name="Probert I."/>
            <person name="Quesneville H."/>
            <person name="Raines C."/>
            <person name="Rensing S.A."/>
            <person name="Riano-Pachon D.M."/>
            <person name="Richier S."/>
            <person name="Rokitta S."/>
            <person name="Shiraiwa Y."/>
            <person name="Soanes D.M."/>
            <person name="van der Giezen M."/>
            <person name="Wahlund T.M."/>
            <person name="Williams B."/>
            <person name="Wilson W."/>
            <person name="Wolfe G."/>
            <person name="Wurch L.L."/>
        </authorList>
    </citation>
    <scope>NUCLEOTIDE SEQUENCE</scope>
</reference>
<protein>
    <submittedName>
        <fullName evidence="1">Uncharacterized protein</fullName>
    </submittedName>
</protein>
<accession>A0A0D3L020</accession>
<keyword evidence="2" id="KW-1185">Reference proteome</keyword>